<dbReference type="Proteomes" id="UP000295146">
    <property type="component" value="Unassembled WGS sequence"/>
</dbReference>
<name>A0A4R8BX82_9ACTN</name>
<comment type="caution">
    <text evidence="2">The sequence shown here is derived from an EMBL/GenBank/DDBJ whole genome shotgun (WGS) entry which is preliminary data.</text>
</comment>
<evidence type="ECO:0000313" key="3">
    <source>
        <dbReference type="Proteomes" id="UP000295146"/>
    </source>
</evidence>
<evidence type="ECO:0000313" key="2">
    <source>
        <dbReference type="EMBL" id="TDW65787.1"/>
    </source>
</evidence>
<feature type="compositionally biased region" description="Low complexity" evidence="1">
    <location>
        <begin position="322"/>
        <end position="332"/>
    </location>
</feature>
<keyword evidence="3" id="KW-1185">Reference proteome</keyword>
<accession>A0A4R8BX82</accession>
<reference evidence="2 3" key="1">
    <citation type="submission" date="2019-03" db="EMBL/GenBank/DDBJ databases">
        <title>Genomic Encyclopedia of Type Strains, Phase III (KMG-III): the genomes of soil and plant-associated and newly described type strains.</title>
        <authorList>
            <person name="Whitman W."/>
        </authorList>
    </citation>
    <scope>NUCLEOTIDE SEQUENCE [LARGE SCALE GENOMIC DNA]</scope>
    <source>
        <strain evidence="2 3">VKM Ac-2573</strain>
    </source>
</reference>
<gene>
    <name evidence="2" type="ORF">EV653_5802</name>
</gene>
<protein>
    <submittedName>
        <fullName evidence="2">Uncharacterized protein</fullName>
    </submittedName>
</protein>
<dbReference type="AlphaFoldDB" id="A0A4R8BX82"/>
<proteinExistence type="predicted"/>
<feature type="region of interest" description="Disordered" evidence="1">
    <location>
        <begin position="304"/>
        <end position="346"/>
    </location>
</feature>
<organism evidence="2 3">
    <name type="scientific">Kribbella pratensis</name>
    <dbReference type="NCBI Taxonomy" id="2512112"/>
    <lineage>
        <taxon>Bacteria</taxon>
        <taxon>Bacillati</taxon>
        <taxon>Actinomycetota</taxon>
        <taxon>Actinomycetes</taxon>
        <taxon>Propionibacteriales</taxon>
        <taxon>Kribbellaceae</taxon>
        <taxon>Kribbella</taxon>
    </lineage>
</organism>
<evidence type="ECO:0000256" key="1">
    <source>
        <dbReference type="SAM" id="MobiDB-lite"/>
    </source>
</evidence>
<sequence>MRTVIVTRVATIALGPEILPGTREYEWVRYVVEAVVGRTGRPSSWNRRLYEDRTGVLAAAVPNGPMSVSRAEILNPVMRAYDAPATLSHDGRRRARLGVAVIVHETDHHQAELGDDSAPDAIQELSPEDEALSEGLAEVKATSLTGLIMQDIQMDQAIPGSIGAFSGSLYPGFQAGVDGVLTGLHRITGLPRDDVLSAIEQTPRLQRYNTMADLVIATRLAGLMPPAHMAQVRKSLSRPLRQELAGLHKYESPYRDPLALDGLGREFSARAIRNLERTLGTLEQQYRQPADGLETAHLRQFLDNGSQSDRGAGAAAGGGAAASGTAAAAPPAWRVDRFRSGGGAAR</sequence>
<dbReference type="EMBL" id="SODP01000003">
    <property type="protein sequence ID" value="TDW65787.1"/>
    <property type="molecule type" value="Genomic_DNA"/>
</dbReference>